<evidence type="ECO:0000256" key="2">
    <source>
        <dbReference type="ARBA" id="ARBA00005594"/>
    </source>
</evidence>
<dbReference type="SMART" id="SM01016">
    <property type="entry name" value="Arg_tRNA_synt_N"/>
    <property type="match status" value="1"/>
</dbReference>
<evidence type="ECO:0000256" key="6">
    <source>
        <dbReference type="ARBA" id="ARBA00022840"/>
    </source>
</evidence>
<dbReference type="GO" id="GO:0005737">
    <property type="term" value="C:cytoplasm"/>
    <property type="evidence" value="ECO:0007669"/>
    <property type="project" value="UniProtKB-SubCell"/>
</dbReference>
<dbReference type="InterPro" id="IPR001412">
    <property type="entry name" value="aa-tRNA-synth_I_CS"/>
</dbReference>
<dbReference type="CDD" id="cd00671">
    <property type="entry name" value="ArgRS_core"/>
    <property type="match status" value="1"/>
</dbReference>
<dbReference type="InterPro" id="IPR001278">
    <property type="entry name" value="Arg-tRNA-ligase"/>
</dbReference>
<evidence type="ECO:0000259" key="12">
    <source>
        <dbReference type="SMART" id="SM00836"/>
    </source>
</evidence>
<dbReference type="SMART" id="SM00836">
    <property type="entry name" value="DALR_1"/>
    <property type="match status" value="1"/>
</dbReference>
<dbReference type="SUPFAM" id="SSF55190">
    <property type="entry name" value="Arginyl-tRNA synthetase (ArgRS), N-terminal 'additional' domain"/>
    <property type="match status" value="1"/>
</dbReference>
<dbReference type="GO" id="GO:0005524">
    <property type="term" value="F:ATP binding"/>
    <property type="evidence" value="ECO:0007669"/>
    <property type="project" value="UniProtKB-UniRule"/>
</dbReference>
<dbReference type="CDD" id="cd07956">
    <property type="entry name" value="Anticodon_Ia_Arg"/>
    <property type="match status" value="1"/>
</dbReference>
<keyword evidence="6 10" id="KW-0067">ATP-binding</keyword>
<dbReference type="PROSITE" id="PS00178">
    <property type="entry name" value="AA_TRNA_LIGASE_I"/>
    <property type="match status" value="1"/>
</dbReference>
<dbReference type="Gene3D" id="3.30.1360.70">
    <property type="entry name" value="Arginyl tRNA synthetase N-terminal domain"/>
    <property type="match status" value="1"/>
</dbReference>
<keyword evidence="3 10" id="KW-0963">Cytoplasm</keyword>
<accession>A0A540VSX2</accession>
<keyword evidence="8 10" id="KW-0030">Aminoacyl-tRNA synthetase</keyword>
<evidence type="ECO:0000256" key="8">
    <source>
        <dbReference type="ARBA" id="ARBA00023146"/>
    </source>
</evidence>
<dbReference type="Gene3D" id="3.40.50.620">
    <property type="entry name" value="HUPs"/>
    <property type="match status" value="1"/>
</dbReference>
<evidence type="ECO:0000256" key="3">
    <source>
        <dbReference type="ARBA" id="ARBA00022490"/>
    </source>
</evidence>
<evidence type="ECO:0000256" key="7">
    <source>
        <dbReference type="ARBA" id="ARBA00022917"/>
    </source>
</evidence>
<organism evidence="14 15">
    <name type="scientific">Spiribacter salinus</name>
    <dbReference type="NCBI Taxonomy" id="1335746"/>
    <lineage>
        <taxon>Bacteria</taxon>
        <taxon>Pseudomonadati</taxon>
        <taxon>Pseudomonadota</taxon>
        <taxon>Gammaproteobacteria</taxon>
        <taxon>Chromatiales</taxon>
        <taxon>Ectothiorhodospiraceae</taxon>
        <taxon>Spiribacter</taxon>
    </lineage>
</organism>
<comment type="subcellular location">
    <subcellularLocation>
        <location evidence="1 10">Cytoplasm</location>
    </subcellularLocation>
</comment>
<evidence type="ECO:0000256" key="1">
    <source>
        <dbReference type="ARBA" id="ARBA00004496"/>
    </source>
</evidence>
<feature type="domain" description="DALR anticodon binding" evidence="12">
    <location>
        <begin position="465"/>
        <end position="586"/>
    </location>
</feature>
<gene>
    <name evidence="10" type="primary">argS</name>
    <name evidence="14" type="ORF">FKY71_06755</name>
</gene>
<dbReference type="SUPFAM" id="SSF47323">
    <property type="entry name" value="Anticodon-binding domain of a subclass of class I aminoacyl-tRNA synthetases"/>
    <property type="match status" value="1"/>
</dbReference>
<evidence type="ECO:0000256" key="9">
    <source>
        <dbReference type="ARBA" id="ARBA00049339"/>
    </source>
</evidence>
<comment type="caution">
    <text evidence="14">The sequence shown here is derived from an EMBL/GenBank/DDBJ whole genome shotgun (WGS) entry which is preliminary data.</text>
</comment>
<dbReference type="InterPro" id="IPR014729">
    <property type="entry name" value="Rossmann-like_a/b/a_fold"/>
</dbReference>
<dbReference type="GO" id="GO:0006420">
    <property type="term" value="P:arginyl-tRNA aminoacylation"/>
    <property type="evidence" value="ECO:0007669"/>
    <property type="project" value="UniProtKB-UniRule"/>
</dbReference>
<dbReference type="EMBL" id="VIFK01000039">
    <property type="protein sequence ID" value="TQE99796.1"/>
    <property type="molecule type" value="Genomic_DNA"/>
</dbReference>
<protein>
    <recommendedName>
        <fullName evidence="10">Arginine--tRNA ligase</fullName>
        <ecNumber evidence="10">6.1.1.19</ecNumber>
    </recommendedName>
    <alternativeName>
        <fullName evidence="10">Arginyl-tRNA synthetase</fullName>
        <shortName evidence="10">ArgRS</shortName>
    </alternativeName>
</protein>
<proteinExistence type="inferred from homology"/>
<evidence type="ECO:0000256" key="4">
    <source>
        <dbReference type="ARBA" id="ARBA00022598"/>
    </source>
</evidence>
<evidence type="ECO:0000256" key="5">
    <source>
        <dbReference type="ARBA" id="ARBA00022741"/>
    </source>
</evidence>
<dbReference type="InterPro" id="IPR008909">
    <property type="entry name" value="DALR_anticod-bd"/>
</dbReference>
<comment type="similarity">
    <text evidence="2 10 11">Belongs to the class-I aminoacyl-tRNA synthetase family.</text>
</comment>
<dbReference type="InterPro" id="IPR005148">
    <property type="entry name" value="Arg-tRNA-synth_N"/>
</dbReference>
<dbReference type="PANTHER" id="PTHR11956:SF5">
    <property type="entry name" value="ARGININE--TRNA LIGASE, CYTOPLASMIC"/>
    <property type="match status" value="1"/>
</dbReference>
<name>A0A540VSX2_9GAMM</name>
<evidence type="ECO:0000313" key="15">
    <source>
        <dbReference type="Proteomes" id="UP000315400"/>
    </source>
</evidence>
<dbReference type="PANTHER" id="PTHR11956">
    <property type="entry name" value="ARGINYL-TRNA SYNTHETASE"/>
    <property type="match status" value="1"/>
</dbReference>
<dbReference type="EC" id="6.1.1.19" evidence="10"/>
<evidence type="ECO:0000256" key="11">
    <source>
        <dbReference type="RuleBase" id="RU363038"/>
    </source>
</evidence>
<keyword evidence="5 10" id="KW-0547">Nucleotide-binding</keyword>
<dbReference type="STRING" id="1260251.SPISAL_01220"/>
<reference evidence="14 15" key="1">
    <citation type="submission" date="2019-06" db="EMBL/GenBank/DDBJ databases">
        <title>Metagenome assembled Genome of Spiribacter salinus SL48-SHIP from the microbial mat of Salt Lake 48 (Novosibirsk region, Russia).</title>
        <authorList>
            <person name="Shipova A."/>
            <person name="Rozanov A.S."/>
            <person name="Bryanskaya A.V."/>
            <person name="Peltek S.E."/>
        </authorList>
    </citation>
    <scope>NUCLEOTIDE SEQUENCE [LARGE SCALE GENOMIC DNA]</scope>
    <source>
        <strain evidence="14">SL48-SHIP-2</strain>
    </source>
</reference>
<sequence length="586" mass="65665">MKEELAELLRQGLQSYCSANGADRPADLEVQIERGRGSDHGDYASNLAMRLAKPFGERPRDLAQAFVEGMPTHPHVAKVEVAGPGFINFFLTQDAAAAVIARIHHEGQNFGRRQRNDAERILLEFVSANPTGPLHVGHGRGAAFGAALGNLLEAAGQSVHREYYVNDAGRQMHILTASVLVRYLEHRGETIPFPVNGYRGDYIHTIARDLEAKQGERYRISASELLADLPADANAGGDKERYIDALIHRAREQLGETRYNEVRLAAVQAITADIAEDLAAFGVHYDRWFSEAQLVETGAVDRALARLREAGALYEAEGAEWFRSSEYGDEKDRVVRRADGQATYFASDIAYHLDKFERGFQRAIDVFGADHHGYMARVRASLAAFDHDTSRLIFRLVQFAILYRGQERLQMSTRSGEFVTLRALREEVGNDAARFFYVMRRPEQHLDFDLDLAKSQSNDNPVYYVQYAHARICSVLGQMQERGQVHDLERGLAHVNTLDADHEQALINELGRYPELIDSAADTHEPHQLAQYLRELAGAFHTYYNAHTFLVEDDQLRDARLALITATRQVIRNGLAILGVSAPEAM</sequence>
<dbReference type="Pfam" id="PF03485">
    <property type="entry name" value="Arg_tRNA_synt_N"/>
    <property type="match status" value="1"/>
</dbReference>
<dbReference type="FunFam" id="1.10.730.10:FF:000008">
    <property type="entry name" value="Arginine--tRNA ligase"/>
    <property type="match status" value="1"/>
</dbReference>
<comment type="subunit">
    <text evidence="10">Monomer.</text>
</comment>
<keyword evidence="7 10" id="KW-0648">Protein biosynthesis</keyword>
<feature type="short sequence motif" description="'HIGH' region" evidence="10">
    <location>
        <begin position="128"/>
        <end position="138"/>
    </location>
</feature>
<feature type="domain" description="Arginyl tRNA synthetase N-terminal" evidence="13">
    <location>
        <begin position="3"/>
        <end position="91"/>
    </location>
</feature>
<dbReference type="InterPro" id="IPR009080">
    <property type="entry name" value="tRNAsynth_Ia_anticodon-bd"/>
</dbReference>
<evidence type="ECO:0000256" key="10">
    <source>
        <dbReference type="HAMAP-Rule" id="MF_00123"/>
    </source>
</evidence>
<dbReference type="Pfam" id="PF00750">
    <property type="entry name" value="tRNA-synt_1d"/>
    <property type="match status" value="1"/>
</dbReference>
<dbReference type="RefSeq" id="WP_016352650.1">
    <property type="nucleotide sequence ID" value="NZ_MBFX01000005.1"/>
</dbReference>
<comment type="catalytic activity">
    <reaction evidence="9 10">
        <text>tRNA(Arg) + L-arginine + ATP = L-arginyl-tRNA(Arg) + AMP + diphosphate</text>
        <dbReference type="Rhea" id="RHEA:20301"/>
        <dbReference type="Rhea" id="RHEA-COMP:9658"/>
        <dbReference type="Rhea" id="RHEA-COMP:9673"/>
        <dbReference type="ChEBI" id="CHEBI:30616"/>
        <dbReference type="ChEBI" id="CHEBI:32682"/>
        <dbReference type="ChEBI" id="CHEBI:33019"/>
        <dbReference type="ChEBI" id="CHEBI:78442"/>
        <dbReference type="ChEBI" id="CHEBI:78513"/>
        <dbReference type="ChEBI" id="CHEBI:456215"/>
        <dbReference type="EC" id="6.1.1.19"/>
    </reaction>
</comment>
<keyword evidence="4 10" id="KW-0436">Ligase</keyword>
<dbReference type="Pfam" id="PF05746">
    <property type="entry name" value="DALR_1"/>
    <property type="match status" value="1"/>
</dbReference>
<dbReference type="Proteomes" id="UP000315400">
    <property type="component" value="Unassembled WGS sequence"/>
</dbReference>
<dbReference type="Gene3D" id="1.10.730.10">
    <property type="entry name" value="Isoleucyl-tRNA Synthetase, Domain 1"/>
    <property type="match status" value="1"/>
</dbReference>
<evidence type="ECO:0000259" key="13">
    <source>
        <dbReference type="SMART" id="SM01016"/>
    </source>
</evidence>
<dbReference type="InterPro" id="IPR035684">
    <property type="entry name" value="ArgRS_core"/>
</dbReference>
<dbReference type="AlphaFoldDB" id="A0A540VSX2"/>
<dbReference type="NCBIfam" id="TIGR00456">
    <property type="entry name" value="argS"/>
    <property type="match status" value="1"/>
</dbReference>
<dbReference type="PRINTS" id="PR01038">
    <property type="entry name" value="TRNASYNTHARG"/>
</dbReference>
<dbReference type="HAMAP" id="MF_00123">
    <property type="entry name" value="Arg_tRNA_synth"/>
    <property type="match status" value="1"/>
</dbReference>
<dbReference type="GO" id="GO:0004814">
    <property type="term" value="F:arginine-tRNA ligase activity"/>
    <property type="evidence" value="ECO:0007669"/>
    <property type="project" value="UniProtKB-UniRule"/>
</dbReference>
<evidence type="ECO:0000313" key="14">
    <source>
        <dbReference type="EMBL" id="TQE99796.1"/>
    </source>
</evidence>
<dbReference type="InterPro" id="IPR036695">
    <property type="entry name" value="Arg-tRNA-synth_N_sf"/>
</dbReference>
<dbReference type="SUPFAM" id="SSF52374">
    <property type="entry name" value="Nucleotidylyl transferase"/>
    <property type="match status" value="1"/>
</dbReference>